<comment type="caution">
    <text evidence="4">The sequence shown here is derived from an EMBL/GenBank/DDBJ whole genome shotgun (WGS) entry which is preliminary data.</text>
</comment>
<dbReference type="RefSeq" id="WP_038193911.1">
    <property type="nucleotide sequence ID" value="NZ_CAWLXS010000088.1"/>
</dbReference>
<keyword evidence="3" id="KW-0812">Transmembrane</keyword>
<feature type="coiled-coil region" evidence="1">
    <location>
        <begin position="25"/>
        <end position="184"/>
    </location>
</feature>
<dbReference type="EMBL" id="CBSZ010000427">
    <property type="protein sequence ID" value="CDH26720.1"/>
    <property type="molecule type" value="Genomic_DNA"/>
</dbReference>
<evidence type="ECO:0008006" key="6">
    <source>
        <dbReference type="Google" id="ProtNLM"/>
    </source>
</evidence>
<gene>
    <name evidence="4" type="ORF">XBKB1_890008</name>
</gene>
<dbReference type="AlphaFoldDB" id="A0A077PR08"/>
<accession>A0A077PR08</accession>
<dbReference type="HOGENOM" id="CLU_006757_2_0_6"/>
<keyword evidence="3" id="KW-0472">Membrane</keyword>
<dbReference type="PANTHER" id="PTHR37813:SF1">
    <property type="entry name" value="FELS-2 PROPHAGE PROTEIN"/>
    <property type="match status" value="1"/>
</dbReference>
<organism evidence="4 5">
    <name type="scientific">Xenorhabdus bovienii str. kraussei Becker Underwood</name>
    <dbReference type="NCBI Taxonomy" id="1398204"/>
    <lineage>
        <taxon>Bacteria</taxon>
        <taxon>Pseudomonadati</taxon>
        <taxon>Pseudomonadota</taxon>
        <taxon>Gammaproteobacteria</taxon>
        <taxon>Enterobacterales</taxon>
        <taxon>Morganellaceae</taxon>
        <taxon>Xenorhabdus</taxon>
    </lineage>
</organism>
<protein>
    <recommendedName>
        <fullName evidence="6">Phage tail tape measure protein</fullName>
    </recommendedName>
</protein>
<dbReference type="PANTHER" id="PTHR37813">
    <property type="entry name" value="FELS-2 PROPHAGE PROTEIN"/>
    <property type="match status" value="1"/>
</dbReference>
<dbReference type="Gene3D" id="1.20.120.20">
    <property type="entry name" value="Apolipoprotein"/>
    <property type="match status" value="1"/>
</dbReference>
<dbReference type="Proteomes" id="UP000028493">
    <property type="component" value="Unassembled WGS sequence"/>
</dbReference>
<keyword evidence="3" id="KW-1133">Transmembrane helix</keyword>
<feature type="transmembrane region" description="Helical" evidence="3">
    <location>
        <begin position="662"/>
        <end position="683"/>
    </location>
</feature>
<evidence type="ECO:0000256" key="2">
    <source>
        <dbReference type="SAM" id="MobiDB-lite"/>
    </source>
</evidence>
<evidence type="ECO:0000313" key="5">
    <source>
        <dbReference type="Proteomes" id="UP000028493"/>
    </source>
</evidence>
<reference evidence="4" key="1">
    <citation type="submission" date="2013-07" db="EMBL/GenBank/DDBJ databases">
        <title>Sub-species coevolution in mutualistic symbiosis.</title>
        <authorList>
            <person name="Murfin K."/>
            <person name="Klassen J."/>
            <person name="Lee M."/>
            <person name="Forst S."/>
            <person name="Stock P."/>
            <person name="Goodrich-Blair H."/>
        </authorList>
    </citation>
    <scope>NUCLEOTIDE SEQUENCE [LARGE SCALE GENOMIC DNA]</scope>
    <source>
        <strain evidence="4">Kraussei Becker Underwood</strain>
    </source>
</reference>
<proteinExistence type="predicted"/>
<evidence type="ECO:0000313" key="4">
    <source>
        <dbReference type="EMBL" id="CDH26720.1"/>
    </source>
</evidence>
<name>A0A077PR08_XENBV</name>
<evidence type="ECO:0000256" key="3">
    <source>
        <dbReference type="SAM" id="Phobius"/>
    </source>
</evidence>
<feature type="transmembrane region" description="Helical" evidence="3">
    <location>
        <begin position="573"/>
        <end position="602"/>
    </location>
</feature>
<evidence type="ECO:0000256" key="1">
    <source>
        <dbReference type="SAM" id="Coils"/>
    </source>
</evidence>
<dbReference type="SUPFAM" id="SSF58113">
    <property type="entry name" value="Apolipoprotein A-I"/>
    <property type="match status" value="1"/>
</dbReference>
<feature type="region of interest" description="Disordered" evidence="2">
    <location>
        <begin position="939"/>
        <end position="962"/>
    </location>
</feature>
<keyword evidence="1" id="KW-0175">Coiled coil</keyword>
<sequence>MSDRNLRLQVILSAVDKLTRPFKGAQAANKRLAETLRQSRQQLRELNQQAGRIEGFRKAKRQLTETQQAYRSATERVAALAREIKASENPTKAQINQFQRAKNAAAQLKEKSQSLSQSLQRQRDALRASGISTNQLGQAQRRINADISRTNTTLAQQRRQLERLEQREKKMAAARSRYQRAKNLRGDLLGNGAGMVASGGALLMGVKPIINEAAIYHKEMAEFRALGVGDKILGQAEKFANGLKVVGNSTADNLKVLKEAHSVLRHYDEAEMVTPTLLKLQYATRFLSMHGISEEKAQEMRDQSPEVLKIAEMRNMINTTEDFKKSVNLSAQAMAASGGLVLPSDYMAMLKTGNVAAKQMSDEAFYFSMSHIIQQIGGDRTGTSLASAYQNLIMGRSTLGAAEELMSLGLLKKNTVRYGKDGHMTKMVAGSLVNQEKFQDDPFRYLMEEIVPRIRKKHPKLDERGMETAIAKLFSNRKGADLFVTMYREHANIEKQIKAGKEAYNVDKLVDEGQKTAQGQELEMDARKRDLYKQIGDHLLPLYIRGLAKLAEMLTKIKTFFNDHPTVAKFATIAAAGLGIVLAIAGTLTLVLATLLGPLAMIRLGMSMLGIKGAGSMERLGKAAAFLGKGFKWLAKKGVGALTLLGSAFKILAGVIRGATALMMANPILAILGMIALAAWLIYDNWETLGPWFKKLWDDISTYVSTAWESIKQKILTRWEEIKLSISTKWDAIRQYISTKWNEIVEDTKKLPERFKQFGTEIIEKLIAGIKAKWKELKKNVSELGAQIKDAVTPDFMKAQSQKPDVKKALDSYRELSRPHANPFAAFSGAHDTGGYIPAGKFGLVGEYGPELVNGPARITSRRQTAALAAMATLSMGAAASVNAHAPLHPHSLPAAEYRTPAVSVTNRPEGSHSQTVYEIHIHPTPAHSAQDIARMVAQEMDRREQQQRARARSTFSDREDY</sequence>